<evidence type="ECO:0000313" key="2">
    <source>
        <dbReference type="Proteomes" id="UP000034201"/>
    </source>
</evidence>
<name>A0A0G1YZC5_9BACT</name>
<dbReference type="EMBL" id="LCQQ01000036">
    <property type="protein sequence ID" value="KKW20362.1"/>
    <property type="molecule type" value="Genomic_DNA"/>
</dbReference>
<organism evidence="1 2">
    <name type="scientific">Candidatus Adlerbacteria bacterium GW2011_GWC1_50_9</name>
    <dbReference type="NCBI Taxonomy" id="1618608"/>
    <lineage>
        <taxon>Bacteria</taxon>
        <taxon>Candidatus Adleribacteriota</taxon>
    </lineage>
</organism>
<gene>
    <name evidence="1" type="ORF">UY61_C0036G0009</name>
</gene>
<accession>A0A0G1YZC5</accession>
<evidence type="ECO:0000313" key="1">
    <source>
        <dbReference type="EMBL" id="KKW20362.1"/>
    </source>
</evidence>
<comment type="caution">
    <text evidence="1">The sequence shown here is derived from an EMBL/GenBank/DDBJ whole genome shotgun (WGS) entry which is preliminary data.</text>
</comment>
<protein>
    <submittedName>
        <fullName evidence="1">Uncharacterized protein</fullName>
    </submittedName>
</protein>
<proteinExistence type="predicted"/>
<sequence length="51" mass="5960">MDREFVIECGERLLVLFREEQKTHGNVGCVCEGCKKDIIKAFERLCKEKDL</sequence>
<dbReference type="Proteomes" id="UP000034201">
    <property type="component" value="Unassembled WGS sequence"/>
</dbReference>
<dbReference type="AlphaFoldDB" id="A0A0G1YZC5"/>
<reference evidence="1 2" key="1">
    <citation type="journal article" date="2015" name="Nature">
        <title>rRNA introns, odd ribosomes, and small enigmatic genomes across a large radiation of phyla.</title>
        <authorList>
            <person name="Brown C.T."/>
            <person name="Hug L.A."/>
            <person name="Thomas B.C."/>
            <person name="Sharon I."/>
            <person name="Castelle C.J."/>
            <person name="Singh A."/>
            <person name="Wilkins M.J."/>
            <person name="Williams K.H."/>
            <person name="Banfield J.F."/>
        </authorList>
    </citation>
    <scope>NUCLEOTIDE SEQUENCE [LARGE SCALE GENOMIC DNA]</scope>
</reference>